<keyword evidence="2" id="KW-0677">Repeat</keyword>
<dbReference type="Pfam" id="PF00240">
    <property type="entry name" value="ubiquitin"/>
    <property type="match status" value="1"/>
</dbReference>
<protein>
    <recommendedName>
        <fullName evidence="3">Ubiquitin-like domain-containing protein</fullName>
    </recommendedName>
</protein>
<dbReference type="InterPro" id="IPR003591">
    <property type="entry name" value="Leu-rich_rpt_typical-subtyp"/>
</dbReference>
<reference evidence="4" key="1">
    <citation type="submission" date="2024-03" db="EMBL/GenBank/DDBJ databases">
        <title>WGS assembly of Saponaria officinalis var. Norfolk2.</title>
        <authorList>
            <person name="Jenkins J."/>
            <person name="Shu S."/>
            <person name="Grimwood J."/>
            <person name="Barry K."/>
            <person name="Goodstein D."/>
            <person name="Schmutz J."/>
            <person name="Leebens-Mack J."/>
            <person name="Osbourn A."/>
        </authorList>
    </citation>
    <scope>NUCLEOTIDE SEQUENCE [LARGE SCALE GENOMIC DNA]</scope>
    <source>
        <strain evidence="4">JIC</strain>
    </source>
</reference>
<dbReference type="GO" id="GO:0005737">
    <property type="term" value="C:cytoplasm"/>
    <property type="evidence" value="ECO:0007669"/>
    <property type="project" value="TreeGrafter"/>
</dbReference>
<dbReference type="CDD" id="cd17039">
    <property type="entry name" value="Ubl_ubiquitin_like"/>
    <property type="match status" value="1"/>
</dbReference>
<evidence type="ECO:0000256" key="2">
    <source>
        <dbReference type="ARBA" id="ARBA00022737"/>
    </source>
</evidence>
<dbReference type="InterPro" id="IPR050216">
    <property type="entry name" value="LRR_domain-containing"/>
</dbReference>
<dbReference type="InterPro" id="IPR025875">
    <property type="entry name" value="Leu-rich_rpt_4"/>
</dbReference>
<evidence type="ECO:0000259" key="3">
    <source>
        <dbReference type="PROSITE" id="PS50053"/>
    </source>
</evidence>
<dbReference type="Proteomes" id="UP001443914">
    <property type="component" value="Unassembled WGS sequence"/>
</dbReference>
<feature type="domain" description="Ubiquitin-like" evidence="3">
    <location>
        <begin position="4"/>
        <end position="74"/>
    </location>
</feature>
<dbReference type="PANTHER" id="PTHR48051:SF1">
    <property type="entry name" value="RAS SUPPRESSOR PROTEIN 1"/>
    <property type="match status" value="1"/>
</dbReference>
<dbReference type="InterPro" id="IPR000626">
    <property type="entry name" value="Ubiquitin-like_dom"/>
</dbReference>
<sequence>MEGEKVKVQIKYGGDSISVSVSPETTVSELKTLLQTTTNVLPRGQKLIHKGRVLEDLNSLKSSQITTGSKIMLLASHGLHQGDGPKLKDATVVPNYRKIMNAAPKSTVSAAVSGQQLLPSKSTTQRWMLTGVVALSHSHLNAIPPEVWSCGSSARVLDLSNNSISHIPIDIGCFTSIHKLILSANEITDDSLCWEGLAQLKTLSYLSLNQNLLTYLPASLGALTALEQLHVSGNKVSSLPIEIGHLTRLEILKVNNNRLSIIPPVIGDCSSLTEIDVSSNVLVELPETMSSLQNLKSLRLCNNGLKSLPSSIFKKCVKLSTLDLHGTQITMDMLREVEGWEEFDERRRLKYQKQLDFRAGGSAEFDEGADQN</sequence>
<dbReference type="EMBL" id="JBDFQZ010000001">
    <property type="protein sequence ID" value="KAK9756771.1"/>
    <property type="molecule type" value="Genomic_DNA"/>
</dbReference>
<dbReference type="PROSITE" id="PS51450">
    <property type="entry name" value="LRR"/>
    <property type="match status" value="2"/>
</dbReference>
<keyword evidence="5" id="KW-1185">Reference proteome</keyword>
<name>A0AAW1N9K0_SAPOF</name>
<evidence type="ECO:0000313" key="4">
    <source>
        <dbReference type="EMBL" id="KAK9756771.1"/>
    </source>
</evidence>
<dbReference type="SMART" id="SM00364">
    <property type="entry name" value="LRR_BAC"/>
    <property type="match status" value="5"/>
</dbReference>
<evidence type="ECO:0000256" key="1">
    <source>
        <dbReference type="ARBA" id="ARBA00022614"/>
    </source>
</evidence>
<dbReference type="InterPro" id="IPR029071">
    <property type="entry name" value="Ubiquitin-like_domsf"/>
</dbReference>
<dbReference type="Pfam" id="PF12799">
    <property type="entry name" value="LRR_4"/>
    <property type="match status" value="1"/>
</dbReference>
<dbReference type="Pfam" id="PF23598">
    <property type="entry name" value="LRR_14"/>
    <property type="match status" value="1"/>
</dbReference>
<dbReference type="PROSITE" id="PS50053">
    <property type="entry name" value="UBIQUITIN_2"/>
    <property type="match status" value="1"/>
</dbReference>
<dbReference type="PANTHER" id="PTHR48051">
    <property type="match status" value="1"/>
</dbReference>
<dbReference type="InterPro" id="IPR055414">
    <property type="entry name" value="LRR_R13L4/SHOC2-like"/>
</dbReference>
<dbReference type="SMART" id="SM00369">
    <property type="entry name" value="LRR_TYP"/>
    <property type="match status" value="5"/>
</dbReference>
<dbReference type="SUPFAM" id="SSF54236">
    <property type="entry name" value="Ubiquitin-like"/>
    <property type="match status" value="1"/>
</dbReference>
<evidence type="ECO:0000313" key="5">
    <source>
        <dbReference type="Proteomes" id="UP001443914"/>
    </source>
</evidence>
<accession>A0AAW1N9K0</accession>
<comment type="caution">
    <text evidence="4">The sequence shown here is derived from an EMBL/GenBank/DDBJ whole genome shotgun (WGS) entry which is preliminary data.</text>
</comment>
<proteinExistence type="predicted"/>
<dbReference type="Gene3D" id="3.80.10.10">
    <property type="entry name" value="Ribonuclease Inhibitor"/>
    <property type="match status" value="1"/>
</dbReference>
<dbReference type="SMART" id="SM00213">
    <property type="entry name" value="UBQ"/>
    <property type="match status" value="1"/>
</dbReference>
<keyword evidence="1" id="KW-0433">Leucine-rich repeat</keyword>
<organism evidence="4 5">
    <name type="scientific">Saponaria officinalis</name>
    <name type="common">Common soapwort</name>
    <name type="synonym">Lychnis saponaria</name>
    <dbReference type="NCBI Taxonomy" id="3572"/>
    <lineage>
        <taxon>Eukaryota</taxon>
        <taxon>Viridiplantae</taxon>
        <taxon>Streptophyta</taxon>
        <taxon>Embryophyta</taxon>
        <taxon>Tracheophyta</taxon>
        <taxon>Spermatophyta</taxon>
        <taxon>Magnoliopsida</taxon>
        <taxon>eudicotyledons</taxon>
        <taxon>Gunneridae</taxon>
        <taxon>Pentapetalae</taxon>
        <taxon>Caryophyllales</taxon>
        <taxon>Caryophyllaceae</taxon>
        <taxon>Caryophylleae</taxon>
        <taxon>Saponaria</taxon>
    </lineage>
</organism>
<gene>
    <name evidence="4" type="ORF">RND81_01G120200</name>
</gene>
<dbReference type="SUPFAM" id="SSF52058">
    <property type="entry name" value="L domain-like"/>
    <property type="match status" value="1"/>
</dbReference>
<dbReference type="AlphaFoldDB" id="A0AAW1N9K0"/>
<dbReference type="InterPro" id="IPR032675">
    <property type="entry name" value="LRR_dom_sf"/>
</dbReference>
<dbReference type="InterPro" id="IPR001611">
    <property type="entry name" value="Leu-rich_rpt"/>
</dbReference>
<dbReference type="Gene3D" id="3.10.20.90">
    <property type="entry name" value="Phosphatidylinositol 3-kinase Catalytic Subunit, Chain A, domain 1"/>
    <property type="match status" value="1"/>
</dbReference>